<proteinExistence type="predicted"/>
<dbReference type="FunFam" id="2.130.10.10:FF:000090">
    <property type="entry name" value="E3 ubiquitin-protein ligase RFWD2 isoform X1"/>
    <property type="match status" value="1"/>
</dbReference>
<dbReference type="InterPro" id="IPR036322">
    <property type="entry name" value="WD40_repeat_dom_sf"/>
</dbReference>
<evidence type="ECO:0000256" key="3">
    <source>
        <dbReference type="ARBA" id="ARBA00022679"/>
    </source>
</evidence>
<keyword evidence="8" id="KW-0607">Phytochrome signaling pathway</keyword>
<evidence type="ECO:0000256" key="9">
    <source>
        <dbReference type="PROSITE-ProRule" id="PRU00221"/>
    </source>
</evidence>
<evidence type="ECO:0000256" key="1">
    <source>
        <dbReference type="ARBA" id="ARBA00004123"/>
    </source>
</evidence>
<evidence type="ECO:0000256" key="7">
    <source>
        <dbReference type="ARBA" id="ARBA00023242"/>
    </source>
</evidence>
<dbReference type="InterPro" id="IPR019775">
    <property type="entry name" value="WD40_repeat_CS"/>
</dbReference>
<dbReference type="GO" id="GO:0016740">
    <property type="term" value="F:transferase activity"/>
    <property type="evidence" value="ECO:0007669"/>
    <property type="project" value="UniProtKB-KW"/>
</dbReference>
<dbReference type="SUPFAM" id="SSF56112">
    <property type="entry name" value="Protein kinase-like (PK-like)"/>
    <property type="match status" value="1"/>
</dbReference>
<evidence type="ECO:0000256" key="8">
    <source>
        <dbReference type="ARBA" id="ARBA00084091"/>
    </source>
</evidence>
<reference evidence="12 13" key="1">
    <citation type="submission" date="2012-08" db="EMBL/GenBank/DDBJ databases">
        <title>Oryza genome evolution.</title>
        <authorList>
            <person name="Wing R.A."/>
        </authorList>
    </citation>
    <scope>NUCLEOTIDE SEQUENCE</scope>
</reference>
<dbReference type="AlphaFoldDB" id="A0A0D9WJY5"/>
<dbReference type="eggNOG" id="KOG1033">
    <property type="taxonomic scope" value="Eukaryota"/>
</dbReference>
<evidence type="ECO:0000256" key="10">
    <source>
        <dbReference type="SAM" id="Coils"/>
    </source>
</evidence>
<dbReference type="Proteomes" id="UP000032180">
    <property type="component" value="Chromosome 5"/>
</dbReference>
<dbReference type="GO" id="GO:0009585">
    <property type="term" value="P:red, far-red light phototransduction"/>
    <property type="evidence" value="ECO:0007669"/>
    <property type="project" value="UniProtKB-KW"/>
</dbReference>
<evidence type="ECO:0000313" key="13">
    <source>
        <dbReference type="Proteomes" id="UP000032180"/>
    </source>
</evidence>
<protein>
    <submittedName>
        <fullName evidence="12">Uncharacterized protein</fullName>
    </submittedName>
</protein>
<keyword evidence="7" id="KW-0539">Nucleus</keyword>
<feature type="region of interest" description="Disordered" evidence="11">
    <location>
        <begin position="42"/>
        <end position="62"/>
    </location>
</feature>
<dbReference type="PANTHER" id="PTHR44218:SF6">
    <property type="entry name" value="PROTEIN SUPPRESSOR OF PHYA-105 1"/>
    <property type="match status" value="1"/>
</dbReference>
<dbReference type="PROSITE" id="PS50294">
    <property type="entry name" value="WD_REPEATS_REGION"/>
    <property type="match status" value="1"/>
</dbReference>
<dbReference type="InterPro" id="IPR011009">
    <property type="entry name" value="Kinase-like_dom_sf"/>
</dbReference>
<dbReference type="SUPFAM" id="SSF50978">
    <property type="entry name" value="WD40 repeat-like"/>
    <property type="match status" value="1"/>
</dbReference>
<evidence type="ECO:0000256" key="11">
    <source>
        <dbReference type="SAM" id="MobiDB-lite"/>
    </source>
</evidence>
<dbReference type="EnsemblPlants" id="LPERR05G22030.1">
    <property type="protein sequence ID" value="LPERR05G22030.1"/>
    <property type="gene ID" value="LPERR05G22030"/>
</dbReference>
<dbReference type="GO" id="GO:0005634">
    <property type="term" value="C:nucleus"/>
    <property type="evidence" value="ECO:0007669"/>
    <property type="project" value="UniProtKB-SubCell"/>
</dbReference>
<dbReference type="Gramene" id="LPERR05G22030.1">
    <property type="protein sequence ID" value="LPERR05G22030.1"/>
    <property type="gene ID" value="LPERR05G22030"/>
</dbReference>
<keyword evidence="3" id="KW-0808">Transferase</keyword>
<evidence type="ECO:0000256" key="4">
    <source>
        <dbReference type="ARBA" id="ARBA00022737"/>
    </source>
</evidence>
<dbReference type="PRINTS" id="PR00320">
    <property type="entry name" value="GPROTEINBRPT"/>
</dbReference>
<dbReference type="InterPro" id="IPR015943">
    <property type="entry name" value="WD40/YVTN_repeat-like_dom_sf"/>
</dbReference>
<dbReference type="Gene3D" id="2.130.10.10">
    <property type="entry name" value="YVTN repeat-like/Quinoprotein amine dehydrogenase"/>
    <property type="match status" value="1"/>
</dbReference>
<comment type="subcellular location">
    <subcellularLocation>
        <location evidence="1">Nucleus</location>
    </subcellularLocation>
</comment>
<keyword evidence="6 10" id="KW-0175">Coiled coil</keyword>
<dbReference type="GO" id="GO:0042802">
    <property type="term" value="F:identical protein binding"/>
    <property type="evidence" value="ECO:0007669"/>
    <property type="project" value="UniProtKB-ARBA"/>
</dbReference>
<dbReference type="HOGENOM" id="CLU_006994_1_0_1"/>
<dbReference type="GO" id="GO:0009640">
    <property type="term" value="P:photomorphogenesis"/>
    <property type="evidence" value="ECO:0007669"/>
    <property type="project" value="InterPro"/>
</dbReference>
<evidence type="ECO:0000256" key="6">
    <source>
        <dbReference type="ARBA" id="ARBA00023054"/>
    </source>
</evidence>
<dbReference type="PROSITE" id="PS50082">
    <property type="entry name" value="WD_REPEATS_2"/>
    <property type="match status" value="3"/>
</dbReference>
<dbReference type="Pfam" id="PF00400">
    <property type="entry name" value="WD40"/>
    <property type="match status" value="3"/>
</dbReference>
<sequence>MAEAHGFHRVGVVEMEAEAAAEVAGAGSGTDGDVQIKGIKENGQPATQQPPAVSEALEMPSTPLPLPRDLDWSEHFSFFNSVGGFGGSTDGARGLTSVGISNSESRPDSVTQSCLNNADEMVEELTLKNCISSDVQVEVSAGGSTSSGEKPTIMRGLWGNFTRMAWRASEMASREKLAANRGDVTNLKIGDMSSRENLAVSFGNNMILRSNDASNKEMSVNHGDNVNNEFKTFGSQQQPFLSSRPNQSEQQVERENALIVSSFSTRILDQMRSKNVTPSSGVQGLPFKTVMKGKGVVYQGAREETQVQANGRPRIPMDKIRKIPNIPHDSMARADGTFFGGGGNVLEPQCEGTSLREVIKPGCQTTSKFEKMHLFKQILDLVDKSHAQDFALQHLRPSYFTVLSSNQVKYIGSYGTQDLPAPSKLEIGTNDFFNRKRCFDPKVESQETNGDNASTIKYQKVGEQGSIAVKRPVHTFWANHRGGNQGEGVDPNAFWQGNSSAVKERFKAAESFYGSSTPYAQATQRLSNPGNQQSVFELRMLEESWYRSPEEISQLKGILPSNIYSLGVLLFELFCCCESWEAHRAAMSDLRHRILPPSFLSESPKEAGFCLWLLHPDPCSRPKARDILGCDLINEGRDLSLLDKTPVAVNEEDTESGLLLGFLSQLKEEKEMHAAKLSADLASLETDIAEVERRHSMRMGFSSEDMDVLACSNDFLGASAYALGGTSLSGLPPSLCRPSIYEERVMRNLEQLENAYYSMRSTIDPSETNIIKRSDNDSLRVRQNFHQLHSDANAIDEQADPLGCFFDGLCKYARYSRFEVRGIMKNADILNSPNVICSLSFDRDEEYFAAAGVSKKIKIFEFDSLLNDRVDIHYPLIEMPSKSKLSCVCWNSYIKNYLASTDYDGTVQLWDASSGQGFTQFTEHRKRAWSVSFSEVDPTKLASGSDDCCVKVWSINQKNCTDTIRNVANVCCVQFSPYSSRMLAFGSADYKIYCYDLRNTRIPWCTISGHGKAVSYVRFLDPETLVSASTDNTLKIWDLNRTNSSGLSHDACSMTLSGHTNEKNFVGLSVHDGYISCGSENNEVFSYYKSFPMPITSHKFGSIDPITGQETNDDNQQFVSSVCWRGRSNMVVAANSSGSIKVLELV</sequence>
<reference evidence="12" key="3">
    <citation type="submission" date="2015-04" db="UniProtKB">
        <authorList>
            <consortium name="EnsemblPlants"/>
        </authorList>
    </citation>
    <scope>IDENTIFICATION</scope>
</reference>
<dbReference type="SMART" id="SM00320">
    <property type="entry name" value="WD40"/>
    <property type="match status" value="7"/>
</dbReference>
<evidence type="ECO:0000313" key="12">
    <source>
        <dbReference type="EnsemblPlants" id="LPERR05G22030.1"/>
    </source>
</evidence>
<feature type="repeat" description="WD" evidence="9">
    <location>
        <begin position="896"/>
        <end position="920"/>
    </location>
</feature>
<dbReference type="PANTHER" id="PTHR44218">
    <property type="entry name" value="PROTEIN SPA1-RELATED 2"/>
    <property type="match status" value="1"/>
</dbReference>
<name>A0A0D9WJY5_9ORYZ</name>
<dbReference type="PROSITE" id="PS00678">
    <property type="entry name" value="WD_REPEATS_1"/>
    <property type="match status" value="2"/>
</dbReference>
<dbReference type="InterPro" id="IPR020472">
    <property type="entry name" value="WD40_PAC1"/>
</dbReference>
<keyword evidence="13" id="KW-1185">Reference proteome</keyword>
<keyword evidence="4" id="KW-0677">Repeat</keyword>
<evidence type="ECO:0000256" key="2">
    <source>
        <dbReference type="ARBA" id="ARBA00022574"/>
    </source>
</evidence>
<feature type="repeat" description="WD" evidence="9">
    <location>
        <begin position="1007"/>
        <end position="1047"/>
    </location>
</feature>
<feature type="coiled-coil region" evidence="10">
    <location>
        <begin position="667"/>
        <end position="694"/>
    </location>
</feature>
<keyword evidence="2 9" id="KW-0853">WD repeat</keyword>
<dbReference type="STRING" id="77586.A0A0D9WJY5"/>
<dbReference type="InterPro" id="IPR044630">
    <property type="entry name" value="SPA1/2/3/4"/>
</dbReference>
<dbReference type="InterPro" id="IPR001680">
    <property type="entry name" value="WD40_rpt"/>
</dbReference>
<feature type="repeat" description="WD" evidence="9">
    <location>
        <begin position="921"/>
        <end position="963"/>
    </location>
</feature>
<reference evidence="13" key="2">
    <citation type="submission" date="2013-12" db="EMBL/GenBank/DDBJ databases">
        <authorList>
            <person name="Yu Y."/>
            <person name="Lee S."/>
            <person name="de Baynast K."/>
            <person name="Wissotski M."/>
            <person name="Liu L."/>
            <person name="Talag J."/>
            <person name="Goicoechea J."/>
            <person name="Angelova A."/>
            <person name="Jetty R."/>
            <person name="Kudrna D."/>
            <person name="Golser W."/>
            <person name="Rivera L."/>
            <person name="Zhang J."/>
            <person name="Wing R."/>
        </authorList>
    </citation>
    <scope>NUCLEOTIDE SEQUENCE</scope>
</reference>
<keyword evidence="5" id="KW-0833">Ubl conjugation pathway</keyword>
<evidence type="ECO:0000256" key="5">
    <source>
        <dbReference type="ARBA" id="ARBA00022786"/>
    </source>
</evidence>
<organism evidence="12 13">
    <name type="scientific">Leersia perrieri</name>
    <dbReference type="NCBI Taxonomy" id="77586"/>
    <lineage>
        <taxon>Eukaryota</taxon>
        <taxon>Viridiplantae</taxon>
        <taxon>Streptophyta</taxon>
        <taxon>Embryophyta</taxon>
        <taxon>Tracheophyta</taxon>
        <taxon>Spermatophyta</taxon>
        <taxon>Magnoliopsida</taxon>
        <taxon>Liliopsida</taxon>
        <taxon>Poales</taxon>
        <taxon>Poaceae</taxon>
        <taxon>BOP clade</taxon>
        <taxon>Oryzoideae</taxon>
        <taxon>Oryzeae</taxon>
        <taxon>Oryzinae</taxon>
        <taxon>Leersia</taxon>
    </lineage>
</organism>
<accession>A0A0D9WJY5</accession>
<dbReference type="Gene3D" id="1.10.510.10">
    <property type="entry name" value="Transferase(Phosphotransferase) domain 1"/>
    <property type="match status" value="1"/>
</dbReference>